<dbReference type="Gene3D" id="3.40.50.150">
    <property type="entry name" value="Vaccinia Virus protein VP39"/>
    <property type="match status" value="1"/>
</dbReference>
<feature type="active site" description="Nucleophile" evidence="4">
    <location>
        <position position="397"/>
    </location>
</feature>
<dbReference type="InterPro" id="IPR030391">
    <property type="entry name" value="MeTrfase_TrmA_CS"/>
</dbReference>
<name>A0A3N0AI57_9ACTN</name>
<feature type="active site" evidence="5">
    <location>
        <position position="397"/>
    </location>
</feature>
<dbReference type="AlphaFoldDB" id="A0A3N0AI57"/>
<evidence type="ECO:0000313" key="8">
    <source>
        <dbReference type="Proteomes" id="UP000267368"/>
    </source>
</evidence>
<evidence type="ECO:0000256" key="2">
    <source>
        <dbReference type="ARBA" id="ARBA00022679"/>
    </source>
</evidence>
<keyword evidence="2 4" id="KW-0808">Transferase</keyword>
<dbReference type="InterPro" id="IPR002792">
    <property type="entry name" value="TRAM_dom"/>
</dbReference>
<dbReference type="PANTHER" id="PTHR11061:SF30">
    <property type="entry name" value="TRNA (URACIL(54)-C(5))-METHYLTRANSFERASE"/>
    <property type="match status" value="1"/>
</dbReference>
<dbReference type="SUPFAM" id="SSF53335">
    <property type="entry name" value="S-adenosyl-L-methionine-dependent methyltransferases"/>
    <property type="match status" value="1"/>
</dbReference>
<dbReference type="PANTHER" id="PTHR11061">
    <property type="entry name" value="RNA M5U METHYLTRANSFERASE"/>
    <property type="match status" value="1"/>
</dbReference>
<keyword evidence="3 4" id="KW-0949">S-adenosyl-L-methionine</keyword>
<sequence>MHEEITIERLAYGDAAIGRASNGKTVFVDGGCPGDVAMVEMTADKGNYLEGRAVDIVTPSPSRVTPVCPYAAECGGCGWQHVAYERQLEAKRENVVSQLARTAGFGEERAQELVAACVPSKRQMGYRNKLEFGCAQDARGGFVTGPYRKHTNDILPVNSCPLAHRAIENTPKAVRGALRYLSGSNDLGIYRVGVRHSLRTKSLEVALWTNPGAFPRAAVAKTLSQAVKATSIVRVMTDDRGKARKLKGVEVLAGKGFWTESVCGEDFKVSAPSFFQVNTAQAEHLVQIALEGLELDDDAVVADLYCGVGTFTLPLARACDLVFAVESYGSSVRDLRRVSEEAGLDNIEVIGGDAARELPELGELDALVVDPPRAGLAAEIIGSIAEANPRRVAYVSCNPSTWARDVARLEEAGYGLLRATPVDMFPQTYHTEVVSIFERKA</sequence>
<dbReference type="PROSITE" id="PS50926">
    <property type="entry name" value="TRAM"/>
    <property type="match status" value="1"/>
</dbReference>
<comment type="caution">
    <text evidence="7">The sequence shown here is derived from an EMBL/GenBank/DDBJ whole genome shotgun (WGS) entry which is preliminary data.</text>
</comment>
<evidence type="ECO:0000313" key="7">
    <source>
        <dbReference type="EMBL" id="RNL21726.1"/>
    </source>
</evidence>
<dbReference type="PROSITE" id="PS51687">
    <property type="entry name" value="SAM_MT_RNA_M5U"/>
    <property type="match status" value="1"/>
</dbReference>
<reference evidence="8" key="1">
    <citation type="submission" date="2018-05" db="EMBL/GenBank/DDBJ databases">
        <title>Genome Sequencing of selected type strains of the family Eggerthellaceae.</title>
        <authorList>
            <person name="Danylec N."/>
            <person name="Stoll D.A."/>
            <person name="Doetsch A."/>
            <person name="Huch M."/>
        </authorList>
    </citation>
    <scope>NUCLEOTIDE SEQUENCE [LARGE SCALE GENOMIC DNA]</scope>
    <source>
        <strain evidence="8">DSM 17537</strain>
    </source>
</reference>
<dbReference type="Proteomes" id="UP000267368">
    <property type="component" value="Unassembled WGS sequence"/>
</dbReference>
<dbReference type="NCBIfam" id="TIGR00479">
    <property type="entry name" value="rumA"/>
    <property type="match status" value="1"/>
</dbReference>
<feature type="domain" description="TRAM" evidence="6">
    <location>
        <begin position="1"/>
        <end position="55"/>
    </location>
</feature>
<dbReference type="CDD" id="cd02440">
    <property type="entry name" value="AdoMet_MTases"/>
    <property type="match status" value="1"/>
</dbReference>
<feature type="binding site" evidence="4">
    <location>
        <position position="276"/>
    </location>
    <ligand>
        <name>S-adenosyl-L-methionine</name>
        <dbReference type="ChEBI" id="CHEBI:59789"/>
    </ligand>
</feature>
<dbReference type="OrthoDB" id="9804590at2"/>
<feature type="binding site" evidence="4">
    <location>
        <position position="305"/>
    </location>
    <ligand>
        <name>S-adenosyl-L-methionine</name>
        <dbReference type="ChEBI" id="CHEBI:59789"/>
    </ligand>
</feature>
<evidence type="ECO:0000256" key="4">
    <source>
        <dbReference type="PROSITE-ProRule" id="PRU01024"/>
    </source>
</evidence>
<dbReference type="InterPro" id="IPR010280">
    <property type="entry name" value="U5_MeTrfase_fam"/>
</dbReference>
<gene>
    <name evidence="7" type="ORF">DMP07_02540</name>
</gene>
<keyword evidence="8" id="KW-1185">Reference proteome</keyword>
<dbReference type="PROSITE" id="PS01230">
    <property type="entry name" value="TRMA_1"/>
    <property type="match status" value="1"/>
</dbReference>
<dbReference type="RefSeq" id="WP_123197566.1">
    <property type="nucleotide sequence ID" value="NZ_QICB01000001.1"/>
</dbReference>
<comment type="similarity">
    <text evidence="4">Belongs to the class I-like SAM-binding methyltransferase superfamily. RNA M5U methyltransferase family.</text>
</comment>
<dbReference type="Pfam" id="PF05958">
    <property type="entry name" value="tRNA_U5-meth_tr"/>
    <property type="match status" value="1"/>
</dbReference>
<organism evidence="7 8">
    <name type="scientific">Slackia faecicanis</name>
    <dbReference type="NCBI Taxonomy" id="255723"/>
    <lineage>
        <taxon>Bacteria</taxon>
        <taxon>Bacillati</taxon>
        <taxon>Actinomycetota</taxon>
        <taxon>Coriobacteriia</taxon>
        <taxon>Eggerthellales</taxon>
        <taxon>Eggerthellaceae</taxon>
        <taxon>Slackia</taxon>
    </lineage>
</organism>
<keyword evidence="1 4" id="KW-0489">Methyltransferase</keyword>
<evidence type="ECO:0000256" key="5">
    <source>
        <dbReference type="PROSITE-ProRule" id="PRU10015"/>
    </source>
</evidence>
<evidence type="ECO:0000256" key="1">
    <source>
        <dbReference type="ARBA" id="ARBA00022603"/>
    </source>
</evidence>
<dbReference type="PROSITE" id="PS01231">
    <property type="entry name" value="TRMA_2"/>
    <property type="match status" value="1"/>
</dbReference>
<dbReference type="GO" id="GO:0070041">
    <property type="term" value="F:rRNA (uridine-C5-)-methyltransferase activity"/>
    <property type="evidence" value="ECO:0007669"/>
    <property type="project" value="TreeGrafter"/>
</dbReference>
<dbReference type="InterPro" id="IPR012340">
    <property type="entry name" value="NA-bd_OB-fold"/>
</dbReference>
<dbReference type="InterPro" id="IPR029063">
    <property type="entry name" value="SAM-dependent_MTases_sf"/>
</dbReference>
<dbReference type="InterPro" id="IPR030390">
    <property type="entry name" value="MeTrfase_TrmA_AS"/>
</dbReference>
<dbReference type="Gene3D" id="2.40.50.140">
    <property type="entry name" value="Nucleic acid-binding proteins"/>
    <property type="match status" value="1"/>
</dbReference>
<feature type="binding site" evidence="4">
    <location>
        <position position="370"/>
    </location>
    <ligand>
        <name>S-adenosyl-L-methionine</name>
        <dbReference type="ChEBI" id="CHEBI:59789"/>
    </ligand>
</feature>
<evidence type="ECO:0000256" key="3">
    <source>
        <dbReference type="ARBA" id="ARBA00022691"/>
    </source>
</evidence>
<dbReference type="EMBL" id="QICB01000001">
    <property type="protein sequence ID" value="RNL21726.1"/>
    <property type="molecule type" value="Genomic_DNA"/>
</dbReference>
<proteinExistence type="inferred from homology"/>
<evidence type="ECO:0000259" key="6">
    <source>
        <dbReference type="PROSITE" id="PS50926"/>
    </source>
</evidence>
<dbReference type="SUPFAM" id="SSF50249">
    <property type="entry name" value="Nucleic acid-binding proteins"/>
    <property type="match status" value="1"/>
</dbReference>
<protein>
    <submittedName>
        <fullName evidence="7">23S rRNA (Uracil(1939)-C(5))-methyltransferase RlmD</fullName>
    </submittedName>
</protein>
<dbReference type="GO" id="GO:0070475">
    <property type="term" value="P:rRNA base methylation"/>
    <property type="evidence" value="ECO:0007669"/>
    <property type="project" value="TreeGrafter"/>
</dbReference>
<dbReference type="Pfam" id="PF01938">
    <property type="entry name" value="TRAM"/>
    <property type="match status" value="1"/>
</dbReference>
<dbReference type="Gene3D" id="2.40.50.1070">
    <property type="match status" value="1"/>
</dbReference>
<accession>A0A3N0AI57</accession>
<feature type="binding site" evidence="4">
    <location>
        <position position="326"/>
    </location>
    <ligand>
        <name>S-adenosyl-L-methionine</name>
        <dbReference type="ChEBI" id="CHEBI:59789"/>
    </ligand>
</feature>